<dbReference type="AlphaFoldDB" id="A0ABD3FGL3"/>
<name>A0ABD3FGL3_9STRA</name>
<keyword evidence="3" id="KW-1185">Reference proteome</keyword>
<feature type="compositionally biased region" description="Low complexity" evidence="1">
    <location>
        <begin position="64"/>
        <end position="73"/>
    </location>
</feature>
<evidence type="ECO:0000313" key="2">
    <source>
        <dbReference type="EMBL" id="KAL3664811.1"/>
    </source>
</evidence>
<dbReference type="EMBL" id="JBIMZQ010000022">
    <property type="protein sequence ID" value="KAL3664811.1"/>
    <property type="molecule type" value="Genomic_DNA"/>
</dbReference>
<sequence>MLGKLRQAASSLFPNKLAQAADKSVTQRFMHQFLRTPTSRGDAVPGDRKDLSKTESEKQRGVVDEGVAAVGVDAHQDRAEDETPEPPDRCEITGSRPLTDRSAPLETWMAILGGTVSNVAGTGHCGWLAFYAALANVTSGLMEPSTQVVETATALKRQVVSGLLANLRDEAQLLPQELDAEVNAAEITLPPGATMETKCCALTE</sequence>
<feature type="compositionally biased region" description="Basic and acidic residues" evidence="1">
    <location>
        <begin position="45"/>
        <end position="63"/>
    </location>
</feature>
<protein>
    <submittedName>
        <fullName evidence="2">Uncharacterized protein</fullName>
    </submittedName>
</protein>
<accession>A0ABD3FGL3</accession>
<organism evidence="2 3">
    <name type="scientific">Phytophthora oleae</name>
    <dbReference type="NCBI Taxonomy" id="2107226"/>
    <lineage>
        <taxon>Eukaryota</taxon>
        <taxon>Sar</taxon>
        <taxon>Stramenopiles</taxon>
        <taxon>Oomycota</taxon>
        <taxon>Peronosporomycetes</taxon>
        <taxon>Peronosporales</taxon>
        <taxon>Peronosporaceae</taxon>
        <taxon>Phytophthora</taxon>
    </lineage>
</organism>
<gene>
    <name evidence="2" type="ORF">V7S43_009991</name>
</gene>
<evidence type="ECO:0000256" key="1">
    <source>
        <dbReference type="SAM" id="MobiDB-lite"/>
    </source>
</evidence>
<comment type="caution">
    <text evidence="2">The sequence shown here is derived from an EMBL/GenBank/DDBJ whole genome shotgun (WGS) entry which is preliminary data.</text>
</comment>
<feature type="region of interest" description="Disordered" evidence="1">
    <location>
        <begin position="33"/>
        <end position="99"/>
    </location>
</feature>
<evidence type="ECO:0000313" key="3">
    <source>
        <dbReference type="Proteomes" id="UP001632037"/>
    </source>
</evidence>
<reference evidence="2 3" key="1">
    <citation type="submission" date="2024-09" db="EMBL/GenBank/DDBJ databases">
        <title>Genome sequencing and assembly of Phytophthora oleae, isolate VK10A, causative agent of rot of olive drupes.</title>
        <authorList>
            <person name="Conti Taguali S."/>
            <person name="Riolo M."/>
            <person name="La Spada F."/>
            <person name="Cacciola S.O."/>
            <person name="Dionisio G."/>
        </authorList>
    </citation>
    <scope>NUCLEOTIDE SEQUENCE [LARGE SCALE GENOMIC DNA]</scope>
    <source>
        <strain evidence="2 3">VK10A</strain>
    </source>
</reference>
<dbReference type="Proteomes" id="UP001632037">
    <property type="component" value="Unassembled WGS sequence"/>
</dbReference>
<proteinExistence type="predicted"/>